<evidence type="ECO:0000313" key="3">
    <source>
        <dbReference type="Proteomes" id="UP000184028"/>
    </source>
</evidence>
<evidence type="ECO:0000259" key="1">
    <source>
        <dbReference type="Pfam" id="PF13628"/>
    </source>
</evidence>
<dbReference type="InterPro" id="IPR025419">
    <property type="entry name" value="DUF4142"/>
</dbReference>
<keyword evidence="3" id="KW-1185">Reference proteome</keyword>
<evidence type="ECO:0000313" key="2">
    <source>
        <dbReference type="EMBL" id="SHL27784.1"/>
    </source>
</evidence>
<dbReference type="PANTHER" id="PTHR38593:SF1">
    <property type="entry name" value="BLR2558 PROTEIN"/>
    <property type="match status" value="1"/>
</dbReference>
<feature type="domain" description="DUF4142" evidence="1">
    <location>
        <begin position="53"/>
        <end position="187"/>
    </location>
</feature>
<proteinExistence type="predicted"/>
<dbReference type="OrthoDB" id="883203at2"/>
<dbReference type="Gene3D" id="1.20.1260.10">
    <property type="match status" value="1"/>
</dbReference>
<dbReference type="RefSeq" id="WP_068841228.1">
    <property type="nucleotide sequence ID" value="NZ_FRBT01000001.1"/>
</dbReference>
<dbReference type="AlphaFoldDB" id="A0A1M6ZBP6"/>
<name>A0A1M6ZBP6_9FLAO</name>
<sequence length="196" mass="21691">MKKIVLAGKAILGAGLLIIFLNSCKNETKQEDPKEVAEDSNEAKFDSVADKKDDSEFLVDIAEVNLAEIEIGKLAQTKSTNAEVKKFGKMLVDEHTKSASEVSALAKAKNFTLPTSLTEEGQDEYKKLNEKSGLDFDKKFADMMIDGHEKAIDKLKKATEDAKDQDVKLWASNNIAPLTAHLEHAKLLKQDLDKKK</sequence>
<organism evidence="2 3">
    <name type="scientific">Flavobacterium chilense</name>
    <dbReference type="NCBI Taxonomy" id="946677"/>
    <lineage>
        <taxon>Bacteria</taxon>
        <taxon>Pseudomonadati</taxon>
        <taxon>Bacteroidota</taxon>
        <taxon>Flavobacteriia</taxon>
        <taxon>Flavobacteriales</taxon>
        <taxon>Flavobacteriaceae</taxon>
        <taxon>Flavobacterium</taxon>
    </lineage>
</organism>
<accession>A0A1M6ZBP6</accession>
<gene>
    <name evidence="2" type="ORF">SAMN05444484_101953</name>
</gene>
<reference evidence="3" key="1">
    <citation type="submission" date="2016-11" db="EMBL/GenBank/DDBJ databases">
        <authorList>
            <person name="Varghese N."/>
            <person name="Submissions S."/>
        </authorList>
    </citation>
    <scope>NUCLEOTIDE SEQUENCE [LARGE SCALE GENOMIC DNA]</scope>
    <source>
        <strain evidence="3">DSM 24724</strain>
    </source>
</reference>
<protein>
    <submittedName>
        <fullName evidence="2">Putative membrane protein</fullName>
    </submittedName>
</protein>
<dbReference type="STRING" id="946677.SAMN05444484_101953"/>
<dbReference type="Pfam" id="PF13628">
    <property type="entry name" value="DUF4142"/>
    <property type="match status" value="1"/>
</dbReference>
<dbReference type="Proteomes" id="UP000184028">
    <property type="component" value="Unassembled WGS sequence"/>
</dbReference>
<dbReference type="EMBL" id="FRBT01000001">
    <property type="protein sequence ID" value="SHL27784.1"/>
    <property type="molecule type" value="Genomic_DNA"/>
</dbReference>
<dbReference type="InterPro" id="IPR012347">
    <property type="entry name" value="Ferritin-like"/>
</dbReference>
<dbReference type="PANTHER" id="PTHR38593">
    <property type="entry name" value="BLR2558 PROTEIN"/>
    <property type="match status" value="1"/>
</dbReference>